<evidence type="ECO:0000313" key="5">
    <source>
        <dbReference type="EMBL" id="KAK9861002.1"/>
    </source>
</evidence>
<name>A0AAW1SX94_9CHLO</name>
<organism evidence="5 6">
    <name type="scientific">Apatococcus fuscideae</name>
    <dbReference type="NCBI Taxonomy" id="2026836"/>
    <lineage>
        <taxon>Eukaryota</taxon>
        <taxon>Viridiplantae</taxon>
        <taxon>Chlorophyta</taxon>
        <taxon>core chlorophytes</taxon>
        <taxon>Trebouxiophyceae</taxon>
        <taxon>Chlorellales</taxon>
        <taxon>Chlorellaceae</taxon>
        <taxon>Apatococcus</taxon>
    </lineage>
</organism>
<keyword evidence="2" id="KW-0342">GTP-binding</keyword>
<dbReference type="PANTHER" id="PTHR11089:SF9">
    <property type="entry name" value="NUCLEOLAR GTP-BINDING PROTEIN 2"/>
    <property type="match status" value="1"/>
</dbReference>
<gene>
    <name evidence="5" type="ORF">WJX84_004890</name>
</gene>
<dbReference type="PRINTS" id="PR00326">
    <property type="entry name" value="GTP1OBG"/>
</dbReference>
<dbReference type="SUPFAM" id="SSF52540">
    <property type="entry name" value="P-loop containing nucleoside triphosphate hydrolases"/>
    <property type="match status" value="1"/>
</dbReference>
<accession>A0AAW1SX94</accession>
<comment type="caution">
    <text evidence="5">The sequence shown here is derived from an EMBL/GenBank/DDBJ whole genome shotgun (WGS) entry which is preliminary data.</text>
</comment>
<dbReference type="GO" id="GO:0005730">
    <property type="term" value="C:nucleolus"/>
    <property type="evidence" value="ECO:0007669"/>
    <property type="project" value="TreeGrafter"/>
</dbReference>
<dbReference type="InterPro" id="IPR050755">
    <property type="entry name" value="TRAFAC_YlqF/YawG_RiboMat"/>
</dbReference>
<reference evidence="5 6" key="1">
    <citation type="journal article" date="2024" name="Nat. Commun.">
        <title>Phylogenomics reveals the evolutionary origins of lichenization in chlorophyte algae.</title>
        <authorList>
            <person name="Puginier C."/>
            <person name="Libourel C."/>
            <person name="Otte J."/>
            <person name="Skaloud P."/>
            <person name="Haon M."/>
            <person name="Grisel S."/>
            <person name="Petersen M."/>
            <person name="Berrin J.G."/>
            <person name="Delaux P.M."/>
            <person name="Dal Grande F."/>
            <person name="Keller J."/>
        </authorList>
    </citation>
    <scope>NUCLEOTIDE SEQUENCE [LARGE SCALE GENOMIC DNA]</scope>
    <source>
        <strain evidence="5 6">SAG 2523</strain>
    </source>
</reference>
<evidence type="ECO:0000256" key="3">
    <source>
        <dbReference type="SAM" id="MobiDB-lite"/>
    </source>
</evidence>
<dbReference type="Proteomes" id="UP001485043">
    <property type="component" value="Unassembled WGS sequence"/>
</dbReference>
<feature type="compositionally biased region" description="Acidic residues" evidence="3">
    <location>
        <begin position="224"/>
        <end position="237"/>
    </location>
</feature>
<keyword evidence="6" id="KW-1185">Reference proteome</keyword>
<dbReference type="InterPro" id="IPR006073">
    <property type="entry name" value="GTP-bd"/>
</dbReference>
<dbReference type="PANTHER" id="PTHR11089">
    <property type="entry name" value="GTP-BINDING PROTEIN-RELATED"/>
    <property type="match status" value="1"/>
</dbReference>
<evidence type="ECO:0000259" key="4">
    <source>
        <dbReference type="Pfam" id="PF01926"/>
    </source>
</evidence>
<evidence type="ECO:0000313" key="6">
    <source>
        <dbReference type="Proteomes" id="UP001485043"/>
    </source>
</evidence>
<feature type="domain" description="G" evidence="4">
    <location>
        <begin position="74"/>
        <end position="164"/>
    </location>
</feature>
<evidence type="ECO:0000256" key="2">
    <source>
        <dbReference type="ARBA" id="ARBA00023134"/>
    </source>
</evidence>
<sequence>MTLKTETKSAHPWPTRPPAPVPAWVTKRWLGYLSSQYPTLAFHASITNPFGKGSLLGLLRQLARRRSDKKYISVGFVGYPNVGKSSVINTLRTKKVCKTAPVPGETKVWQYITLMKKIFLIDCPGVVYNKTEDTDTDAVLKGVEEPAEHVQAVLDRIKPEYIRRAYKIKSDDDEAGPAAAENEKDPKEAAMEAMMVAAAAAAASEQTKGKIPMQQDFFTPLDAREEDAADGPNPEEE</sequence>
<keyword evidence="1" id="KW-0547">Nucleotide-binding</keyword>
<evidence type="ECO:0000256" key="1">
    <source>
        <dbReference type="ARBA" id="ARBA00022741"/>
    </source>
</evidence>
<protein>
    <recommendedName>
        <fullName evidence="4">G domain-containing protein</fullName>
    </recommendedName>
</protein>
<dbReference type="AlphaFoldDB" id="A0AAW1SX94"/>
<dbReference type="Gene3D" id="3.40.50.300">
    <property type="entry name" value="P-loop containing nucleotide triphosphate hydrolases"/>
    <property type="match status" value="1"/>
</dbReference>
<dbReference type="Pfam" id="PF01926">
    <property type="entry name" value="MMR_HSR1"/>
    <property type="match status" value="1"/>
</dbReference>
<dbReference type="GO" id="GO:0005525">
    <property type="term" value="F:GTP binding"/>
    <property type="evidence" value="ECO:0007669"/>
    <property type="project" value="UniProtKB-KW"/>
</dbReference>
<feature type="region of interest" description="Disordered" evidence="3">
    <location>
        <begin position="201"/>
        <end position="237"/>
    </location>
</feature>
<dbReference type="InterPro" id="IPR027417">
    <property type="entry name" value="P-loop_NTPase"/>
</dbReference>
<dbReference type="EMBL" id="JALJOV010000831">
    <property type="protein sequence ID" value="KAK9861002.1"/>
    <property type="molecule type" value="Genomic_DNA"/>
</dbReference>
<proteinExistence type="predicted"/>